<dbReference type="PROSITE" id="PS51155">
    <property type="entry name" value="CHIT_BIND_RR_2"/>
    <property type="match status" value="1"/>
</dbReference>
<dbReference type="PANTHER" id="PTHR12236:SF75">
    <property type="entry name" value="CUTICULAR PROTEIN 62BB, ISOFORM A"/>
    <property type="match status" value="1"/>
</dbReference>
<feature type="non-terminal residue" evidence="4">
    <location>
        <position position="184"/>
    </location>
</feature>
<dbReference type="Proteomes" id="UP000838878">
    <property type="component" value="Chromosome 9"/>
</dbReference>
<dbReference type="PANTHER" id="PTHR12236">
    <property type="entry name" value="STRUCTURAL CONTITUENT OF CUTICLE"/>
    <property type="match status" value="1"/>
</dbReference>
<keyword evidence="2" id="KW-0732">Signal</keyword>
<dbReference type="PRINTS" id="PR00947">
    <property type="entry name" value="CUTICLE"/>
</dbReference>
<dbReference type="EMBL" id="OV170229">
    <property type="protein sequence ID" value="CAH0731898.1"/>
    <property type="molecule type" value="Genomic_DNA"/>
</dbReference>
<dbReference type="InterPro" id="IPR000618">
    <property type="entry name" value="Insect_cuticle"/>
</dbReference>
<evidence type="ECO:0000256" key="2">
    <source>
        <dbReference type="ARBA" id="ARBA00022729"/>
    </source>
</evidence>
<dbReference type="OrthoDB" id="6781707at2759"/>
<dbReference type="AlphaFoldDB" id="A0A8J9V570"/>
<dbReference type="GO" id="GO:0031012">
    <property type="term" value="C:extracellular matrix"/>
    <property type="evidence" value="ECO:0007669"/>
    <property type="project" value="TreeGrafter"/>
</dbReference>
<dbReference type="GO" id="GO:0005615">
    <property type="term" value="C:extracellular space"/>
    <property type="evidence" value="ECO:0007669"/>
    <property type="project" value="TreeGrafter"/>
</dbReference>
<proteinExistence type="predicted"/>
<keyword evidence="5" id="KW-1185">Reference proteome</keyword>
<keyword evidence="1 3" id="KW-0193">Cuticle</keyword>
<evidence type="ECO:0000313" key="5">
    <source>
        <dbReference type="Proteomes" id="UP000838878"/>
    </source>
</evidence>
<accession>A0A8J9V570</accession>
<sequence length="184" mass="21112">MSRALTLLLQTLYQEHLRYVSVLFACVVQAVAGIIVTDPPPTSTEYNYWYDIVDPSTGDAKSLHEIRQGANVRGSYSVVDPDGIKRIVDYIAGKNGFKATVRREPLSHYHLRRYNYRPPVAQNLKSNGYVTPVRYLKRFQTPVFSTSNFIESEQTYFTPGNDTSSESLNFNQGEYFLPNYYLHH</sequence>
<dbReference type="InterPro" id="IPR051217">
    <property type="entry name" value="Insect_Cuticle_Struc_Prot"/>
</dbReference>
<evidence type="ECO:0000256" key="3">
    <source>
        <dbReference type="PROSITE-ProRule" id="PRU00497"/>
    </source>
</evidence>
<dbReference type="Pfam" id="PF00379">
    <property type="entry name" value="Chitin_bind_4"/>
    <property type="match status" value="1"/>
</dbReference>
<name>A0A8J9V570_9NEOP</name>
<dbReference type="GO" id="GO:0042302">
    <property type="term" value="F:structural constituent of cuticle"/>
    <property type="evidence" value="ECO:0007669"/>
    <property type="project" value="UniProtKB-UniRule"/>
</dbReference>
<dbReference type="PROSITE" id="PS00233">
    <property type="entry name" value="CHIT_BIND_RR_1"/>
    <property type="match status" value="1"/>
</dbReference>
<evidence type="ECO:0000256" key="1">
    <source>
        <dbReference type="ARBA" id="ARBA00022460"/>
    </source>
</evidence>
<reference evidence="4" key="1">
    <citation type="submission" date="2021-12" db="EMBL/GenBank/DDBJ databases">
        <authorList>
            <person name="Martin H S."/>
        </authorList>
    </citation>
    <scope>NUCLEOTIDE SEQUENCE</scope>
</reference>
<protein>
    <submittedName>
        <fullName evidence="4">Uncharacterized protein</fullName>
    </submittedName>
</protein>
<organism evidence="4 5">
    <name type="scientific">Brenthis ino</name>
    <name type="common">lesser marbled fritillary</name>
    <dbReference type="NCBI Taxonomy" id="405034"/>
    <lineage>
        <taxon>Eukaryota</taxon>
        <taxon>Metazoa</taxon>
        <taxon>Ecdysozoa</taxon>
        <taxon>Arthropoda</taxon>
        <taxon>Hexapoda</taxon>
        <taxon>Insecta</taxon>
        <taxon>Pterygota</taxon>
        <taxon>Neoptera</taxon>
        <taxon>Endopterygota</taxon>
        <taxon>Lepidoptera</taxon>
        <taxon>Glossata</taxon>
        <taxon>Ditrysia</taxon>
        <taxon>Papilionoidea</taxon>
        <taxon>Nymphalidae</taxon>
        <taxon>Heliconiinae</taxon>
        <taxon>Argynnini</taxon>
        <taxon>Brenthis</taxon>
    </lineage>
</organism>
<dbReference type="InterPro" id="IPR031311">
    <property type="entry name" value="CHIT_BIND_RR_consensus"/>
</dbReference>
<gene>
    <name evidence="4" type="ORF">BINO364_LOCUS16663</name>
</gene>
<evidence type="ECO:0000313" key="4">
    <source>
        <dbReference type="EMBL" id="CAH0731898.1"/>
    </source>
</evidence>